<keyword evidence="1" id="KW-1133">Transmembrane helix</keyword>
<keyword evidence="1" id="KW-0812">Transmembrane</keyword>
<keyword evidence="1" id="KW-0472">Membrane</keyword>
<feature type="transmembrane region" description="Helical" evidence="1">
    <location>
        <begin position="72"/>
        <end position="89"/>
    </location>
</feature>
<dbReference type="RefSeq" id="WP_039642842.1">
    <property type="nucleotide sequence ID" value="NZ_JXBL01000001.1"/>
</dbReference>
<name>A0A0C1QSK9_9BACT</name>
<proteinExistence type="predicted"/>
<evidence type="ECO:0000256" key="1">
    <source>
        <dbReference type="SAM" id="Phobius"/>
    </source>
</evidence>
<feature type="transmembrane region" description="Helical" evidence="1">
    <location>
        <begin position="109"/>
        <end position="127"/>
    </location>
</feature>
<sequence length="133" mass="14144">MTSSILKSCAIWLLFIPLGIVNGVVREKVLNPLVGAQVALPLSGVTLGALIVAVATLLIPLAGGLTPSRCRLIGGIWLVLTVFFEFFFGRVVMGHPWAKLLEAYDPRGGNLWVAVLLVIAAAPYLAARLRGLV</sequence>
<accession>A0A0C1QSK9</accession>
<reference evidence="2 3" key="1">
    <citation type="submission" date="2015-01" db="EMBL/GenBank/DDBJ databases">
        <title>Genome sequence of the anaerobic bacterium Geobacter soli GSS01, a dissimilatory Fe(III) reducer from soil.</title>
        <authorList>
            <person name="Yang G."/>
            <person name="Zhou S."/>
        </authorList>
    </citation>
    <scope>NUCLEOTIDE SEQUENCE [LARGE SCALE GENOMIC DNA]</scope>
    <source>
        <strain evidence="2 3">GSS01</strain>
    </source>
</reference>
<evidence type="ECO:0000313" key="2">
    <source>
        <dbReference type="EMBL" id="KIE41251.1"/>
    </source>
</evidence>
<gene>
    <name evidence="2" type="ORF">SE37_00665</name>
</gene>
<dbReference type="Proteomes" id="UP000031433">
    <property type="component" value="Unassembled WGS sequence"/>
</dbReference>
<feature type="transmembrane region" description="Helical" evidence="1">
    <location>
        <begin position="39"/>
        <end position="60"/>
    </location>
</feature>
<protein>
    <submittedName>
        <fullName evidence="2">Uncharacterized protein</fullName>
    </submittedName>
</protein>
<comment type="caution">
    <text evidence="2">The sequence shown here is derived from an EMBL/GenBank/DDBJ whole genome shotgun (WGS) entry which is preliminary data.</text>
</comment>
<evidence type="ECO:0000313" key="3">
    <source>
        <dbReference type="Proteomes" id="UP000031433"/>
    </source>
</evidence>
<dbReference type="EMBL" id="JXBL01000001">
    <property type="protein sequence ID" value="KIE41251.1"/>
    <property type="molecule type" value="Genomic_DNA"/>
</dbReference>
<organism evidence="2 3">
    <name type="scientific">Geobacter soli</name>
    <dbReference type="NCBI Taxonomy" id="1510391"/>
    <lineage>
        <taxon>Bacteria</taxon>
        <taxon>Pseudomonadati</taxon>
        <taxon>Thermodesulfobacteriota</taxon>
        <taxon>Desulfuromonadia</taxon>
        <taxon>Geobacterales</taxon>
        <taxon>Geobacteraceae</taxon>
        <taxon>Geobacter</taxon>
    </lineage>
</organism>
<dbReference type="AlphaFoldDB" id="A0A0C1QSK9"/>
<keyword evidence="3" id="KW-1185">Reference proteome</keyword>